<accession>J3L145</accession>
<dbReference type="InterPro" id="IPR004158">
    <property type="entry name" value="DUF247_pln"/>
</dbReference>
<feature type="region of interest" description="Disordered" evidence="1">
    <location>
        <begin position="475"/>
        <end position="499"/>
    </location>
</feature>
<dbReference type="AlphaFoldDB" id="J3L145"/>
<dbReference type="EnsemblPlants" id="OB01G29510.1">
    <property type="protein sequence ID" value="OB01G29510.1"/>
    <property type="gene ID" value="OB01G29510"/>
</dbReference>
<evidence type="ECO:0000313" key="3">
    <source>
        <dbReference type="Proteomes" id="UP000006038"/>
    </source>
</evidence>
<evidence type="ECO:0000313" key="2">
    <source>
        <dbReference type="EnsemblPlants" id="OB01G29510.1"/>
    </source>
</evidence>
<dbReference type="PANTHER" id="PTHR31170">
    <property type="entry name" value="BNAC04G53230D PROTEIN"/>
    <property type="match status" value="1"/>
</dbReference>
<dbReference type="eggNOG" id="ENOG502RY48">
    <property type="taxonomic scope" value="Eukaryota"/>
</dbReference>
<sequence length="510" mass="55976">MTLEASVEATLGARRGDPWTAAQRFTIFRVPAYVRESSRASYEPRVVSVGPYYHSAPALRALENHKWRCLDDVLSRRAAGAVTASELVTVVRPLEDQARACYGERPVGMGSDDFLRMLLLDGCFILEFFFKLHANKEPDALYDVGWGITLVAADLLLMENQILFFVLERLYAAVAGVQGTRESLLHLFIEYVGSDDEKPMRWPSGDWKVDHLLHVYYQSFVPNRTPLQRRTPSPTTTRAPRVIPCATEMSDAGVKFVVARGDTTAARAARRPGSPPPRRGVMEIPTILIDDARRPLLANLIALEQSQGGEEAGLLSSYVALMSQLIATARDVELLRRRGVVESLLDNDEEAAGFFNRAPRRRQPGGLRHAGLRRTVRGRGALLPDVAAQANGGAPAQLFCQPVVGHLRRRRSLRRRSRHRADVLHRVSTEQMIAGLITRSLSSLSAINLKAESMFVLNLESMHVPLLAPAVSAAAGRGSSGPQTVPRSEPGRGCSGAPPTVVPLLPLLSK</sequence>
<keyword evidence="3" id="KW-1185">Reference proteome</keyword>
<dbReference type="PANTHER" id="PTHR31170:SF25">
    <property type="entry name" value="BNAA09G04570D PROTEIN"/>
    <property type="match status" value="1"/>
</dbReference>
<reference evidence="2" key="2">
    <citation type="submission" date="2013-04" db="UniProtKB">
        <authorList>
            <consortium name="EnsemblPlants"/>
        </authorList>
    </citation>
    <scope>IDENTIFICATION</scope>
</reference>
<dbReference type="HOGENOM" id="CLU_020188_0_4_1"/>
<dbReference type="Gramene" id="OB01G29510.1">
    <property type="protein sequence ID" value="OB01G29510.1"/>
    <property type="gene ID" value="OB01G29510"/>
</dbReference>
<organism evidence="2">
    <name type="scientific">Oryza brachyantha</name>
    <name type="common">malo sina</name>
    <dbReference type="NCBI Taxonomy" id="4533"/>
    <lineage>
        <taxon>Eukaryota</taxon>
        <taxon>Viridiplantae</taxon>
        <taxon>Streptophyta</taxon>
        <taxon>Embryophyta</taxon>
        <taxon>Tracheophyta</taxon>
        <taxon>Spermatophyta</taxon>
        <taxon>Magnoliopsida</taxon>
        <taxon>Liliopsida</taxon>
        <taxon>Poales</taxon>
        <taxon>Poaceae</taxon>
        <taxon>BOP clade</taxon>
        <taxon>Oryzoideae</taxon>
        <taxon>Oryzeae</taxon>
        <taxon>Oryzinae</taxon>
        <taxon>Oryza</taxon>
    </lineage>
</organism>
<reference evidence="2" key="1">
    <citation type="journal article" date="2013" name="Nat. Commun.">
        <title>Whole-genome sequencing of Oryza brachyantha reveals mechanisms underlying Oryza genome evolution.</title>
        <authorList>
            <person name="Chen J."/>
            <person name="Huang Q."/>
            <person name="Gao D."/>
            <person name="Wang J."/>
            <person name="Lang Y."/>
            <person name="Liu T."/>
            <person name="Li B."/>
            <person name="Bai Z."/>
            <person name="Luis Goicoechea J."/>
            <person name="Liang C."/>
            <person name="Chen C."/>
            <person name="Zhang W."/>
            <person name="Sun S."/>
            <person name="Liao Y."/>
            <person name="Zhang X."/>
            <person name="Yang L."/>
            <person name="Song C."/>
            <person name="Wang M."/>
            <person name="Shi J."/>
            <person name="Liu G."/>
            <person name="Liu J."/>
            <person name="Zhou H."/>
            <person name="Zhou W."/>
            <person name="Yu Q."/>
            <person name="An N."/>
            <person name="Chen Y."/>
            <person name="Cai Q."/>
            <person name="Wang B."/>
            <person name="Liu B."/>
            <person name="Min J."/>
            <person name="Huang Y."/>
            <person name="Wu H."/>
            <person name="Li Z."/>
            <person name="Zhang Y."/>
            <person name="Yin Y."/>
            <person name="Song W."/>
            <person name="Jiang J."/>
            <person name="Jackson S.A."/>
            <person name="Wing R.A."/>
            <person name="Wang J."/>
            <person name="Chen M."/>
        </authorList>
    </citation>
    <scope>NUCLEOTIDE SEQUENCE [LARGE SCALE GENOMIC DNA]</scope>
    <source>
        <strain evidence="2">cv. IRGC 101232</strain>
    </source>
</reference>
<proteinExistence type="predicted"/>
<protein>
    <submittedName>
        <fullName evidence="2">Uncharacterized protein</fullName>
    </submittedName>
</protein>
<dbReference type="Proteomes" id="UP000006038">
    <property type="component" value="Chromosome 1"/>
</dbReference>
<dbReference type="STRING" id="4533.J3L145"/>
<dbReference type="Pfam" id="PF03140">
    <property type="entry name" value="DUF247"/>
    <property type="match status" value="1"/>
</dbReference>
<evidence type="ECO:0000256" key="1">
    <source>
        <dbReference type="SAM" id="MobiDB-lite"/>
    </source>
</evidence>
<name>J3L145_ORYBR</name>